<evidence type="ECO:0000256" key="1">
    <source>
        <dbReference type="ARBA" id="ARBA00004123"/>
    </source>
</evidence>
<name>A0A182FUE9_ANOAL</name>
<dbReference type="GO" id="GO:0071013">
    <property type="term" value="C:catalytic step 2 spliceosome"/>
    <property type="evidence" value="ECO:0007669"/>
    <property type="project" value="TreeGrafter"/>
</dbReference>
<dbReference type="PANTHER" id="PTHR12718:SF2">
    <property type="entry name" value="SPLICEOSOME-ASSOCIATED PROTEIN CWC15 HOMOLOG"/>
    <property type="match status" value="1"/>
</dbReference>
<dbReference type="PANTHER" id="PTHR12718">
    <property type="entry name" value="CELL CYCLE CONTROL PROTEIN CWF15"/>
    <property type="match status" value="1"/>
</dbReference>
<dbReference type="InterPro" id="IPR035979">
    <property type="entry name" value="RBD_domain_sf"/>
</dbReference>
<feature type="compositionally biased region" description="Low complexity" evidence="10">
    <location>
        <begin position="88"/>
        <end position="100"/>
    </location>
</feature>
<evidence type="ECO:0000256" key="10">
    <source>
        <dbReference type="SAM" id="MobiDB-lite"/>
    </source>
</evidence>
<dbReference type="GO" id="GO:0003723">
    <property type="term" value="F:RNA binding"/>
    <property type="evidence" value="ECO:0007669"/>
    <property type="project" value="UniProtKB-UniRule"/>
</dbReference>
<keyword evidence="7" id="KW-0539">Nucleus</keyword>
<feature type="coiled-coil region" evidence="9">
    <location>
        <begin position="131"/>
        <end position="161"/>
    </location>
</feature>
<dbReference type="SMART" id="SM00360">
    <property type="entry name" value="RRM"/>
    <property type="match status" value="1"/>
</dbReference>
<evidence type="ECO:0000256" key="4">
    <source>
        <dbReference type="ARBA" id="ARBA00022664"/>
    </source>
</evidence>
<dbReference type="VEuPathDB" id="VectorBase:AALB010184"/>
<dbReference type="Pfam" id="PF04889">
    <property type="entry name" value="Cwf_Cwc_15"/>
    <property type="match status" value="1"/>
</dbReference>
<reference evidence="12" key="2">
    <citation type="submission" date="2022-08" db="UniProtKB">
        <authorList>
            <consortium name="EnsemblMetazoa"/>
        </authorList>
    </citation>
    <scope>IDENTIFICATION</scope>
    <source>
        <strain evidence="12">STECLA/ALBI9_A</strain>
    </source>
</reference>
<evidence type="ECO:0000256" key="6">
    <source>
        <dbReference type="ARBA" id="ARBA00023187"/>
    </source>
</evidence>
<feature type="compositionally biased region" description="Basic and acidic residues" evidence="10">
    <location>
        <begin position="52"/>
        <end position="72"/>
    </location>
</feature>
<feature type="compositionally biased region" description="Acidic residues" evidence="10">
    <location>
        <begin position="112"/>
        <end position="130"/>
    </location>
</feature>
<dbReference type="SUPFAM" id="SSF54928">
    <property type="entry name" value="RNA-binding domain, RBD"/>
    <property type="match status" value="1"/>
</dbReference>
<organism evidence="12 13">
    <name type="scientific">Anopheles albimanus</name>
    <name type="common">New world malaria mosquito</name>
    <dbReference type="NCBI Taxonomy" id="7167"/>
    <lineage>
        <taxon>Eukaryota</taxon>
        <taxon>Metazoa</taxon>
        <taxon>Ecdysozoa</taxon>
        <taxon>Arthropoda</taxon>
        <taxon>Hexapoda</taxon>
        <taxon>Insecta</taxon>
        <taxon>Pterygota</taxon>
        <taxon>Neoptera</taxon>
        <taxon>Endopterygota</taxon>
        <taxon>Diptera</taxon>
        <taxon>Nematocera</taxon>
        <taxon>Culicoidea</taxon>
        <taxon>Culicidae</taxon>
        <taxon>Anophelinae</taxon>
        <taxon>Anopheles</taxon>
    </lineage>
</organism>
<evidence type="ECO:0000256" key="3">
    <source>
        <dbReference type="ARBA" id="ARBA00021080"/>
    </source>
</evidence>
<accession>A0A182FUE9</accession>
<dbReference type="FunFam" id="3.30.70.330:FF:000132">
    <property type="entry name" value="Small nuclear ribonucleoprotein U11/U12 subunit 35"/>
    <property type="match status" value="1"/>
</dbReference>
<dbReference type="InterPro" id="IPR012677">
    <property type="entry name" value="Nucleotide-bd_a/b_plait_sf"/>
</dbReference>
<dbReference type="GO" id="GO:0045292">
    <property type="term" value="P:mRNA cis splicing, via spliceosome"/>
    <property type="evidence" value="ECO:0007669"/>
    <property type="project" value="TreeGrafter"/>
</dbReference>
<dbReference type="Pfam" id="PF00076">
    <property type="entry name" value="RRM_1"/>
    <property type="match status" value="1"/>
</dbReference>
<dbReference type="InterPro" id="IPR000504">
    <property type="entry name" value="RRM_dom"/>
</dbReference>
<reference evidence="12 13" key="1">
    <citation type="journal article" date="2017" name="G3 (Bethesda)">
        <title>The Physical Genome Mapping of Anopheles albimanus Corrected Scaffold Misassemblies and Identified Interarm Rearrangements in Genus Anopheles.</title>
        <authorList>
            <person name="Artemov G.N."/>
            <person name="Peery A.N."/>
            <person name="Jiang X."/>
            <person name="Tu Z."/>
            <person name="Stegniy V.N."/>
            <person name="Sharakhova M.V."/>
            <person name="Sharakhov I.V."/>
        </authorList>
    </citation>
    <scope>NUCLEOTIDE SEQUENCE [LARGE SCALE GENOMIC DNA]</scope>
    <source>
        <strain evidence="12 13">ALBI9_A</strain>
    </source>
</reference>
<evidence type="ECO:0000259" key="11">
    <source>
        <dbReference type="PROSITE" id="PS50102"/>
    </source>
</evidence>
<comment type="similarity">
    <text evidence="2">Belongs to the CWC15 family.</text>
</comment>
<dbReference type="VEuPathDB" id="VectorBase:AALB20_035506"/>
<evidence type="ECO:0000256" key="9">
    <source>
        <dbReference type="SAM" id="Coils"/>
    </source>
</evidence>
<dbReference type="STRING" id="7167.A0A182FUE9"/>
<keyword evidence="4" id="KW-0507">mRNA processing</keyword>
<dbReference type="AlphaFoldDB" id="A0A182FUE9"/>
<keyword evidence="6" id="KW-0508">mRNA splicing</keyword>
<comment type="subcellular location">
    <subcellularLocation>
        <location evidence="1">Nucleus</location>
    </subcellularLocation>
</comment>
<dbReference type="VEuPathDB" id="VectorBase:AALB20_027492"/>
<evidence type="ECO:0000256" key="2">
    <source>
        <dbReference type="ARBA" id="ARBA00006644"/>
    </source>
</evidence>
<dbReference type="Gene3D" id="3.30.70.330">
    <property type="match status" value="1"/>
</dbReference>
<sequence>MTTAARPTFDPARGGTGRGEKDLSALSKQYSSRDLPGHTKLKYRDQGQNTAEELRNRDFREELEKRERENKPKSSAASIARRGGAEPASSALSATGSSSAKRQKIEAPQNLDADDPVDSDNSDSDSDEDDTEALLAELNKIKQERAAEQAARERTKQQEEEKIRMENILSGNPLLSYSSTAKAELKVKRRWDDDVVFKNCARSEPEKKADQFINDSLRSDFHKKFMDKYINWFFQNFRKPSASIPETDLQMANGDDEKIESTDPAPTRRWTKYVTDVYDPIRVGSIDGTDEVAHDRALLRALNSHYKPNRKVQGNPLHTVFVGRLAHSVTEDKLISSFSPFGKIVRSRLVTDIVTGMPRGYAFIEYASRDEALRAIDRMHGCSIEGKEILVDEEWERRLEGWKPRRLGGGFGGRKKSQQLRFGCKIQPFRRPLAVETGVSSTGVSSVSEWNRRVRQRKELIEGSKH</sequence>
<evidence type="ECO:0000313" key="13">
    <source>
        <dbReference type="Proteomes" id="UP000069272"/>
    </source>
</evidence>
<proteinExistence type="inferred from homology"/>
<evidence type="ECO:0000256" key="8">
    <source>
        <dbReference type="ARBA" id="ARBA00031739"/>
    </source>
</evidence>
<keyword evidence="13" id="KW-1185">Reference proteome</keyword>
<dbReference type="PROSITE" id="PS50102">
    <property type="entry name" value="RRM"/>
    <property type="match status" value="1"/>
</dbReference>
<evidence type="ECO:0000256" key="7">
    <source>
        <dbReference type="ARBA" id="ARBA00023242"/>
    </source>
</evidence>
<protein>
    <recommendedName>
        <fullName evidence="3">U11/U12 small nuclear ribonucleoprotein 35 kDa protein</fullName>
    </recommendedName>
    <alternativeName>
        <fullName evidence="8">U1 snRNP-binding protein homolog</fullName>
    </alternativeName>
</protein>
<feature type="region of interest" description="Disordered" evidence="10">
    <location>
        <begin position="1"/>
        <end position="130"/>
    </location>
</feature>
<dbReference type="EnsemblMetazoa" id="AALB010184-RA">
    <property type="protein sequence ID" value="AALB010184-PA"/>
    <property type="gene ID" value="AALB010184"/>
</dbReference>
<evidence type="ECO:0000256" key="5">
    <source>
        <dbReference type="ARBA" id="ARBA00022884"/>
    </source>
</evidence>
<keyword evidence="5" id="KW-0694">RNA-binding</keyword>
<evidence type="ECO:0000313" key="12">
    <source>
        <dbReference type="EnsemblMetazoa" id="AALB010184-PA"/>
    </source>
</evidence>
<dbReference type="Proteomes" id="UP000069272">
    <property type="component" value="Chromosome 3R"/>
</dbReference>
<dbReference type="InterPro" id="IPR006973">
    <property type="entry name" value="Cwf_Cwc_15"/>
</dbReference>
<feature type="domain" description="RRM" evidence="11">
    <location>
        <begin position="318"/>
        <end position="396"/>
    </location>
</feature>
<keyword evidence="9" id="KW-0175">Coiled coil</keyword>